<gene>
    <name evidence="1" type="ORF">QQF64_029189</name>
</gene>
<name>A0ABR3N9A4_9TELE</name>
<reference evidence="1 2" key="1">
    <citation type="submission" date="2023-09" db="EMBL/GenBank/DDBJ databases">
        <authorList>
            <person name="Wang M."/>
        </authorList>
    </citation>
    <scope>NUCLEOTIDE SEQUENCE [LARGE SCALE GENOMIC DNA]</scope>
    <source>
        <strain evidence="1">GT-2023</strain>
        <tissue evidence="1">Liver</tissue>
    </source>
</reference>
<organism evidence="1 2">
    <name type="scientific">Cirrhinus molitorella</name>
    <name type="common">mud carp</name>
    <dbReference type="NCBI Taxonomy" id="172907"/>
    <lineage>
        <taxon>Eukaryota</taxon>
        <taxon>Metazoa</taxon>
        <taxon>Chordata</taxon>
        <taxon>Craniata</taxon>
        <taxon>Vertebrata</taxon>
        <taxon>Euteleostomi</taxon>
        <taxon>Actinopterygii</taxon>
        <taxon>Neopterygii</taxon>
        <taxon>Teleostei</taxon>
        <taxon>Ostariophysi</taxon>
        <taxon>Cypriniformes</taxon>
        <taxon>Cyprinidae</taxon>
        <taxon>Labeoninae</taxon>
        <taxon>Labeonini</taxon>
        <taxon>Cirrhinus</taxon>
    </lineage>
</organism>
<proteinExistence type="predicted"/>
<protein>
    <submittedName>
        <fullName evidence="1">Uncharacterized protein</fullName>
    </submittedName>
</protein>
<sequence>MQAAEFMHRRSSLGTAMMKWKFVTGLPKRPRAVKRPCVQATVHAYVCAQPGQQRCVHAKQANPLRCGEGNCTSLWKSGEAEDFMLG</sequence>
<comment type="caution">
    <text evidence="1">The sequence shown here is derived from an EMBL/GenBank/DDBJ whole genome shotgun (WGS) entry which is preliminary data.</text>
</comment>
<dbReference type="EMBL" id="JAYMGO010000006">
    <property type="protein sequence ID" value="KAL1273327.1"/>
    <property type="molecule type" value="Genomic_DNA"/>
</dbReference>
<keyword evidence="2" id="KW-1185">Reference proteome</keyword>
<evidence type="ECO:0000313" key="1">
    <source>
        <dbReference type="EMBL" id="KAL1273327.1"/>
    </source>
</evidence>
<evidence type="ECO:0000313" key="2">
    <source>
        <dbReference type="Proteomes" id="UP001558613"/>
    </source>
</evidence>
<accession>A0ABR3N9A4</accession>
<dbReference type="Proteomes" id="UP001558613">
    <property type="component" value="Unassembled WGS sequence"/>
</dbReference>